<name>A0A978W2T6_ZIZJJ</name>
<comment type="similarity">
    <text evidence="1 6">Belongs to the FHY3/FAR1 family.</text>
</comment>
<protein>
    <recommendedName>
        <fullName evidence="6">Protein FAR1-RELATED SEQUENCE</fullName>
    </recommendedName>
</protein>
<keyword evidence="4 6" id="KW-0862">Zinc</keyword>
<dbReference type="Proteomes" id="UP000813462">
    <property type="component" value="Unassembled WGS sequence"/>
</dbReference>
<evidence type="ECO:0000256" key="4">
    <source>
        <dbReference type="ARBA" id="ARBA00022833"/>
    </source>
</evidence>
<dbReference type="InterPro" id="IPR004330">
    <property type="entry name" value="FAR1_DNA_bnd_dom"/>
</dbReference>
<accession>A0A978W2T6</accession>
<feature type="domain" description="SWIM-type" evidence="7">
    <location>
        <begin position="412"/>
        <end position="448"/>
    </location>
</feature>
<dbReference type="EMBL" id="JAEACU010000001">
    <property type="protein sequence ID" value="KAH7546270.1"/>
    <property type="molecule type" value="Genomic_DNA"/>
</dbReference>
<comment type="caution">
    <text evidence="8">The sequence shown here is derived from an EMBL/GenBank/DDBJ whole genome shotgun (WGS) entry which is preliminary data.</text>
</comment>
<proteinExistence type="inferred from homology"/>
<evidence type="ECO:0000256" key="2">
    <source>
        <dbReference type="ARBA" id="ARBA00022723"/>
    </source>
</evidence>
<keyword evidence="3 5" id="KW-0863">Zinc-finger</keyword>
<dbReference type="PROSITE" id="PS50966">
    <property type="entry name" value="ZF_SWIM"/>
    <property type="match status" value="1"/>
</dbReference>
<reference evidence="8" key="1">
    <citation type="journal article" date="2021" name="Front. Plant Sci.">
        <title>Chromosome-Scale Genome Assembly for Chinese Sour Jujube and Insights Into Its Genome Evolution and Domestication Signature.</title>
        <authorList>
            <person name="Shen L.-Y."/>
            <person name="Luo H."/>
            <person name="Wang X.-L."/>
            <person name="Wang X.-M."/>
            <person name="Qiu X.-J."/>
            <person name="Liu H."/>
            <person name="Zhou S.-S."/>
            <person name="Jia K.-H."/>
            <person name="Nie S."/>
            <person name="Bao Y.-T."/>
            <person name="Zhang R.-G."/>
            <person name="Yun Q.-Z."/>
            <person name="Chai Y.-H."/>
            <person name="Lu J.-Y."/>
            <person name="Li Y."/>
            <person name="Zhao S.-W."/>
            <person name="Mao J.-F."/>
            <person name="Jia S.-G."/>
            <person name="Mao Y.-M."/>
        </authorList>
    </citation>
    <scope>NUCLEOTIDE SEQUENCE</scope>
    <source>
        <strain evidence="8">AT0</strain>
        <tissue evidence="8">Leaf</tissue>
    </source>
</reference>
<dbReference type="PANTHER" id="PTHR31669">
    <property type="entry name" value="PROTEIN FAR1-RELATED SEQUENCE 10-RELATED"/>
    <property type="match status" value="1"/>
</dbReference>
<dbReference type="SMART" id="SM00575">
    <property type="entry name" value="ZnF_PMZ"/>
    <property type="match status" value="1"/>
</dbReference>
<keyword evidence="2 6" id="KW-0479">Metal-binding</keyword>
<dbReference type="Pfam" id="PF03101">
    <property type="entry name" value="FAR1"/>
    <property type="match status" value="1"/>
</dbReference>
<evidence type="ECO:0000313" key="9">
    <source>
        <dbReference type="Proteomes" id="UP000813462"/>
    </source>
</evidence>
<dbReference type="InterPro" id="IPR031052">
    <property type="entry name" value="FHY3/FAR1"/>
</dbReference>
<organism evidence="8 9">
    <name type="scientific">Ziziphus jujuba var. spinosa</name>
    <dbReference type="NCBI Taxonomy" id="714518"/>
    <lineage>
        <taxon>Eukaryota</taxon>
        <taxon>Viridiplantae</taxon>
        <taxon>Streptophyta</taxon>
        <taxon>Embryophyta</taxon>
        <taxon>Tracheophyta</taxon>
        <taxon>Spermatophyta</taxon>
        <taxon>Magnoliopsida</taxon>
        <taxon>eudicotyledons</taxon>
        <taxon>Gunneridae</taxon>
        <taxon>Pentapetalae</taxon>
        <taxon>rosids</taxon>
        <taxon>fabids</taxon>
        <taxon>Rosales</taxon>
        <taxon>Rhamnaceae</taxon>
        <taxon>Paliureae</taxon>
        <taxon>Ziziphus</taxon>
    </lineage>
</organism>
<evidence type="ECO:0000313" key="8">
    <source>
        <dbReference type="EMBL" id="KAH7546270.1"/>
    </source>
</evidence>
<dbReference type="Pfam" id="PF04434">
    <property type="entry name" value="SWIM"/>
    <property type="match status" value="1"/>
</dbReference>
<comment type="function">
    <text evidence="6">Putative transcription activator involved in regulating light control of development.</text>
</comment>
<dbReference type="AlphaFoldDB" id="A0A978W2T6"/>
<comment type="subcellular location">
    <subcellularLocation>
        <location evidence="6">Nucleus</location>
    </subcellularLocation>
</comment>
<dbReference type="InterPro" id="IPR006564">
    <property type="entry name" value="Znf_PMZ"/>
</dbReference>
<keyword evidence="6" id="KW-0539">Nucleus</keyword>
<dbReference type="GO" id="GO:0006355">
    <property type="term" value="P:regulation of DNA-templated transcription"/>
    <property type="evidence" value="ECO:0007669"/>
    <property type="project" value="UniProtKB-UniRule"/>
</dbReference>
<dbReference type="GO" id="GO:0005634">
    <property type="term" value="C:nucleus"/>
    <property type="evidence" value="ECO:0007669"/>
    <property type="project" value="UniProtKB-SubCell"/>
</dbReference>
<dbReference type="InterPro" id="IPR007527">
    <property type="entry name" value="Znf_SWIM"/>
</dbReference>
<dbReference type="PANTHER" id="PTHR31669:SF283">
    <property type="entry name" value="PROTEIN FAR1-RELATED SEQUENCE"/>
    <property type="match status" value="1"/>
</dbReference>
<evidence type="ECO:0000256" key="3">
    <source>
        <dbReference type="ARBA" id="ARBA00022771"/>
    </source>
</evidence>
<gene>
    <name evidence="8" type="ORF">FEM48_Zijuj01G0182400</name>
</gene>
<evidence type="ECO:0000256" key="1">
    <source>
        <dbReference type="ARBA" id="ARBA00005889"/>
    </source>
</evidence>
<dbReference type="GO" id="GO:0008270">
    <property type="term" value="F:zinc ion binding"/>
    <property type="evidence" value="ECO:0007669"/>
    <property type="project" value="UniProtKB-UniRule"/>
</dbReference>
<evidence type="ECO:0000259" key="7">
    <source>
        <dbReference type="PROSITE" id="PS50966"/>
    </source>
</evidence>
<evidence type="ECO:0000256" key="5">
    <source>
        <dbReference type="PROSITE-ProRule" id="PRU00325"/>
    </source>
</evidence>
<sequence length="540" mass="62804">MVVILQKEFGEDEALSYQIVGLLLHIGVGRGLHKEIAMFVEEESMSSPKDIGDGQAVDKQIIENRLDNNAVKAPEVGMHFDSLDSLFEYYKLFGKQEGFRVKKKTSRLSIDGKLKFVSLSCSRAGKSQSNKQNFLISNASKMECKARVNATIFEDGKCKINSVVLEHNHGLGSQKPGPDLCNKEISIDAQKNVELNDRGGTTVMKNCQTVVVEAGSRDNVPFLEKDYRNFIERAKRLRLGVGDAEAIHEYFEEFEENWRQFVNDLNLHDNLWLSGLYEERHQWVPAFVKDTFWAGMSTIQRSECMNLVFDGYVNFKTTLKQFIEQYDNALRNKIEKENREDFYSFSKCIPCVTLFEIEKQFQAVYTNAKFKEFQKELMGKLYCEVSYVDEKEGIFDVSEIVFVGERRKDVHFNVHFNKENCEVKCSCCLFEFRGILCKHIISVFMKFQIINVPAKYVLPRWRKDLRRCYTRVRVGYDDFNYTPEAQRRHKLQQKFEEVADWAVVSNDNFSMLWNWIDEFQSRVKKQFMGAVNTQSTSENS</sequence>
<evidence type="ECO:0000256" key="6">
    <source>
        <dbReference type="RuleBase" id="RU367018"/>
    </source>
</evidence>